<accession>W0GPP5</accession>
<dbReference type="PANTHER" id="PTHR43077:SF5">
    <property type="entry name" value="PHAGE INFECTION PROTEIN"/>
    <property type="match status" value="1"/>
</dbReference>
<sequence length="870" mass="96119">MKGYLDTVQAEFRERVFSSRKRVIKFVAICFVPFLYAFICIWAFWNPIPQIGSAPMAIINNDKPVVLIVGKSVDGNLALGAGEYYTDVGGAEVPITINTDWNSIPNGTKITTTSGTVIEKAATTIHSKAGVVEDLVSSWEKNKVPNISYNKDQDKFKVKVNDNMELTNLKYLSGEAAANIASQNSDGSWNVKDQDRYWVQLQIPENLTDDLIGYIDSTLREIAGKSTPDQKSPTDFINDLKHSGINFWSTYKHNFLFGQFMYIFNEFKSSLLVDLGPEILQTTIQLLLEKELNNVKANMLFKAPATVNEQLTVADHGSPTAKTVDFNIIKDQEYVIRNQEMLAAIIAKYPSWTLPSLTLEGTAGTDITQDWQTDGFLSQIANLWNTLMSGETGNLLATALAPKLSEKLTAALPFPKGLGSLAIDADGVKKLLGSAGNIAGLLEQEGAIIPNTAYNFPITGKGATSVLIKNYKDLITLGTQFGTFSKIGLVSLLGDGNPSNTPKNAYVLPFGDLNNPAKGTIVGNFQTNIDVLSQLILGGSVNGDNSVASQAGDFLSMLGGGINSLLFPDLGGIMQTNIVGSNFNPYGIGLGQFFLCIGLWVGTLMQTFVFDRAKRVKTAGPFAWYLGKTTLMLVTSWIQCTILMLTVYGLGWSMIGPTFGLVYLWMMFTVTVFVIIEQALWFSLRDETIGKFLCVILLIINLSSGWGTFPTFMQAGFFDVISYLAPYTYSIHAQGAIIYSIGIVGSNWTDASYVLQQFAILLVWIVGFLAIGLGVSIQRNREMFYGTHNSKKIATILVEEHLEQYVNPKTNRAMWSKLPFMEMDKIREKVNERYPEEGQFKWYQAWNAKHHSEHPSKSSASDEEIIRRND</sequence>
<evidence type="ECO:0000313" key="8">
    <source>
        <dbReference type="Proteomes" id="UP000019260"/>
    </source>
</evidence>
<evidence type="ECO:0000256" key="6">
    <source>
        <dbReference type="SAM" id="Phobius"/>
    </source>
</evidence>
<evidence type="ECO:0000313" key="7">
    <source>
        <dbReference type="EMBL" id="AHI58102.1"/>
    </source>
</evidence>
<organism evidence="7 8">
    <name type="scientific">Spiroplasma mirum ATCC 29335</name>
    <dbReference type="NCBI Taxonomy" id="838561"/>
    <lineage>
        <taxon>Bacteria</taxon>
        <taxon>Bacillati</taxon>
        <taxon>Mycoplasmatota</taxon>
        <taxon>Mollicutes</taxon>
        <taxon>Entomoplasmatales</taxon>
        <taxon>Spiroplasmataceae</taxon>
        <taxon>Spiroplasma</taxon>
    </lineage>
</organism>
<evidence type="ECO:0000256" key="4">
    <source>
        <dbReference type="ARBA" id="ARBA00023136"/>
    </source>
</evidence>
<evidence type="ECO:0000256" key="2">
    <source>
        <dbReference type="ARBA" id="ARBA00022692"/>
    </source>
</evidence>
<dbReference type="GO" id="GO:0016020">
    <property type="term" value="C:membrane"/>
    <property type="evidence" value="ECO:0007669"/>
    <property type="project" value="UniProtKB-SubCell"/>
</dbReference>
<keyword evidence="4 6" id="KW-0472">Membrane</keyword>
<feature type="transmembrane region" description="Helical" evidence="6">
    <location>
        <begin position="689"/>
        <end position="709"/>
    </location>
</feature>
<keyword evidence="2 6" id="KW-0812">Transmembrane</keyword>
<feature type="transmembrane region" description="Helical" evidence="6">
    <location>
        <begin position="661"/>
        <end position="682"/>
    </location>
</feature>
<evidence type="ECO:0000256" key="3">
    <source>
        <dbReference type="ARBA" id="ARBA00022989"/>
    </source>
</evidence>
<dbReference type="InterPro" id="IPR051328">
    <property type="entry name" value="T7SS_ABC-Transporter"/>
</dbReference>
<dbReference type="PATRIC" id="fig|838561.3.peg.737"/>
<keyword evidence="8" id="KW-1185">Reference proteome</keyword>
<dbReference type="Proteomes" id="UP000019260">
    <property type="component" value="Chromosome"/>
</dbReference>
<protein>
    <submittedName>
        <fullName evidence="7">Uncharacterized protein</fullName>
    </submittedName>
</protein>
<dbReference type="AlphaFoldDB" id="W0GPP5"/>
<feature type="region of interest" description="Disordered" evidence="5">
    <location>
        <begin position="851"/>
        <end position="870"/>
    </location>
</feature>
<gene>
    <name evidence="7" type="ORF">P344_03815</name>
</gene>
<keyword evidence="3 6" id="KW-1133">Transmembrane helix</keyword>
<dbReference type="HOGENOM" id="CLU_016201_0_0_14"/>
<feature type="transmembrane region" description="Helical" evidence="6">
    <location>
        <begin position="631"/>
        <end position="655"/>
    </location>
</feature>
<reference evidence="7 8" key="1">
    <citation type="submission" date="2013-09" db="EMBL/GenBank/DDBJ databases">
        <title>Complete genome sequence of Spiroplasma mirum suckling mouse cataract agent.</title>
        <authorList>
            <person name="Landry C.A."/>
            <person name="Bastian F.O."/>
            <person name="Thune R.L."/>
        </authorList>
    </citation>
    <scope>NUCLEOTIDE SEQUENCE [LARGE SCALE GENOMIC DNA]</scope>
    <source>
        <strain evidence="7 8">SMCA</strain>
    </source>
</reference>
<comment type="subcellular location">
    <subcellularLocation>
        <location evidence="1">Membrane</location>
        <topology evidence="1">Multi-pass membrane protein</topology>
    </subcellularLocation>
</comment>
<proteinExistence type="predicted"/>
<name>W0GPP5_9MOLU</name>
<evidence type="ECO:0000256" key="1">
    <source>
        <dbReference type="ARBA" id="ARBA00004141"/>
    </source>
</evidence>
<feature type="transmembrane region" description="Helical" evidence="6">
    <location>
        <begin position="586"/>
        <end position="610"/>
    </location>
</feature>
<dbReference type="OrthoDB" id="391536at2"/>
<dbReference type="KEGG" id="smia:P344_03815"/>
<dbReference type="PANTHER" id="PTHR43077">
    <property type="entry name" value="TRANSPORT PERMEASE YVFS-RELATED"/>
    <property type="match status" value="1"/>
</dbReference>
<dbReference type="EMBL" id="CP006720">
    <property type="protein sequence ID" value="AHI58102.1"/>
    <property type="molecule type" value="Genomic_DNA"/>
</dbReference>
<evidence type="ECO:0000256" key="5">
    <source>
        <dbReference type="SAM" id="MobiDB-lite"/>
    </source>
</evidence>
<dbReference type="eggNOG" id="COG1511">
    <property type="taxonomic scope" value="Bacteria"/>
</dbReference>
<feature type="transmembrane region" description="Helical" evidence="6">
    <location>
        <begin position="23"/>
        <end position="45"/>
    </location>
</feature>
<feature type="transmembrane region" description="Helical" evidence="6">
    <location>
        <begin position="754"/>
        <end position="775"/>
    </location>
</feature>
<dbReference type="RefSeq" id="WP_025317428.1">
    <property type="nucleotide sequence ID" value="NZ_CP002082.1"/>
</dbReference>
<dbReference type="KEGG" id="smir:SMM_0646"/>